<keyword evidence="4" id="KW-1185">Reference proteome</keyword>
<evidence type="ECO:0000256" key="1">
    <source>
        <dbReference type="ARBA" id="ARBA00023157"/>
    </source>
</evidence>
<dbReference type="InterPro" id="IPR014784">
    <property type="entry name" value="Cu2_ascorb_mOase-like_C"/>
</dbReference>
<dbReference type="Gene3D" id="2.60.120.230">
    <property type="match status" value="1"/>
</dbReference>
<dbReference type="RefSeq" id="WP_269035626.1">
    <property type="nucleotide sequence ID" value="NZ_CP114040.1"/>
</dbReference>
<dbReference type="InterPro" id="IPR008977">
    <property type="entry name" value="PHM/PNGase_F_dom_sf"/>
</dbReference>
<dbReference type="Pfam" id="PF03712">
    <property type="entry name" value="Cu2_monoox_C"/>
    <property type="match status" value="1"/>
</dbReference>
<reference evidence="3" key="1">
    <citation type="submission" date="2022-11" db="EMBL/GenBank/DDBJ databases">
        <title>Minimal conservation of predation-associated metabolite biosynthetic gene clusters underscores biosynthetic potential of Myxococcota including descriptions for ten novel species: Archangium lansinium sp. nov., Myxococcus landrumus sp. nov., Nannocystis bai.</title>
        <authorList>
            <person name="Ahearne A."/>
            <person name="Stevens C."/>
            <person name="Dowd S."/>
        </authorList>
    </citation>
    <scope>NUCLEOTIDE SEQUENCE</scope>
    <source>
        <strain evidence="3">Fl3</strain>
    </source>
</reference>
<feature type="domain" description="Copper type II ascorbate-dependent monooxygenase C-terminal" evidence="2">
    <location>
        <begin position="352"/>
        <end position="436"/>
    </location>
</feature>
<keyword evidence="1" id="KW-1015">Disulfide bond</keyword>
<protein>
    <recommendedName>
        <fullName evidence="2">Copper type II ascorbate-dependent monooxygenase C-terminal domain-containing protein</fullName>
    </recommendedName>
</protein>
<dbReference type="InterPro" id="IPR000945">
    <property type="entry name" value="DBH-like"/>
</dbReference>
<name>A0ABY7H213_9BACT</name>
<sequence length="444" mass="48851">MLRDLRYLTPALLVLASACKDEEPPPAEETTTYWQHAAPIFFDKCVGCHTEGGIAPFRLDTYEDASTWAQASAAAVASRTMPPWLMTSDGSCGDFRGSLALSQEQIDTIAAWADADAPEGEPRTDLKPVEPSRLEAGLDLVTPDFVPEAQGGPLAAFDEYRCFLVEPGLDRDKFITGYEITPGNPQLVHHVIAMPVDLDAESWLGDGSTNREVIEKLDAESPDRVGWPCFSSAGDGVSVEQQPVTWAPGMGVVDYPAGTGVRIRETEVVVVQIHYNLHDGPGSTASDSTRVRLRLEDSVEREGMFLLVDEFLDTLFEGEPASLAPGKPDVRYDSETPIGEWLLAGSSVDALEVHGIFPHMHERGRKWRVTLGDDAGEQCIGDVQRWDFAWQMYYFFEDPPLLTRKSRLKITCEFDTSGDKEPITPGWGTQNEMCLAGLFVVPPK</sequence>
<evidence type="ECO:0000313" key="3">
    <source>
        <dbReference type="EMBL" id="WAS93296.1"/>
    </source>
</evidence>
<gene>
    <name evidence="3" type="ORF">O0S08_44695</name>
</gene>
<dbReference type="PANTHER" id="PTHR10157:SF23">
    <property type="entry name" value="MOXD1 HOMOLOG 1"/>
    <property type="match status" value="1"/>
</dbReference>
<evidence type="ECO:0000313" key="4">
    <source>
        <dbReference type="Proteomes" id="UP001164459"/>
    </source>
</evidence>
<evidence type="ECO:0000259" key="2">
    <source>
        <dbReference type="Pfam" id="PF03712"/>
    </source>
</evidence>
<dbReference type="PROSITE" id="PS51257">
    <property type="entry name" value="PROKAR_LIPOPROTEIN"/>
    <property type="match status" value="1"/>
</dbReference>
<accession>A0ABY7H213</accession>
<dbReference type="InterPro" id="IPR024548">
    <property type="entry name" value="Cu2_monoox_C"/>
</dbReference>
<dbReference type="Proteomes" id="UP001164459">
    <property type="component" value="Chromosome"/>
</dbReference>
<dbReference type="InterPro" id="IPR036909">
    <property type="entry name" value="Cyt_c-like_dom_sf"/>
</dbReference>
<dbReference type="PANTHER" id="PTHR10157">
    <property type="entry name" value="DOPAMINE BETA HYDROXYLASE RELATED"/>
    <property type="match status" value="1"/>
</dbReference>
<dbReference type="EMBL" id="CP114040">
    <property type="protein sequence ID" value="WAS93296.1"/>
    <property type="molecule type" value="Genomic_DNA"/>
</dbReference>
<organism evidence="3 4">
    <name type="scientific">Nannocystis punicea</name>
    <dbReference type="NCBI Taxonomy" id="2995304"/>
    <lineage>
        <taxon>Bacteria</taxon>
        <taxon>Pseudomonadati</taxon>
        <taxon>Myxococcota</taxon>
        <taxon>Polyangia</taxon>
        <taxon>Nannocystales</taxon>
        <taxon>Nannocystaceae</taxon>
        <taxon>Nannocystis</taxon>
    </lineage>
</organism>
<dbReference type="Gene3D" id="2.60.120.310">
    <property type="entry name" value="Copper type II, ascorbate-dependent monooxygenase, N-terminal domain"/>
    <property type="match status" value="1"/>
</dbReference>
<proteinExistence type="predicted"/>
<dbReference type="InterPro" id="IPR036939">
    <property type="entry name" value="Cu2_ascorb_mOase_N_sf"/>
</dbReference>
<dbReference type="SUPFAM" id="SSF49742">
    <property type="entry name" value="PHM/PNGase F"/>
    <property type="match status" value="2"/>
</dbReference>
<dbReference type="SUPFAM" id="SSF46626">
    <property type="entry name" value="Cytochrome c"/>
    <property type="match status" value="1"/>
</dbReference>